<reference evidence="8" key="1">
    <citation type="journal article" date="2019" name="Int. J. Syst. Evol. Microbiol.">
        <title>The Global Catalogue of Microorganisms (GCM) 10K type strain sequencing project: providing services to taxonomists for standard genome sequencing and annotation.</title>
        <authorList>
            <consortium name="The Broad Institute Genomics Platform"/>
            <consortium name="The Broad Institute Genome Sequencing Center for Infectious Disease"/>
            <person name="Wu L."/>
            <person name="Ma J."/>
        </authorList>
    </citation>
    <scope>NUCLEOTIDE SEQUENCE [LARGE SCALE GENOMIC DNA]</scope>
    <source>
        <strain evidence="8">JCM 10083</strain>
    </source>
</reference>
<dbReference type="PANTHER" id="PTHR30514">
    <property type="entry name" value="GLUCOKINASE"/>
    <property type="match status" value="1"/>
</dbReference>
<keyword evidence="8" id="KW-1185">Reference proteome</keyword>
<keyword evidence="1" id="KW-0805">Transcription regulation</keyword>
<dbReference type="InterPro" id="IPR000281">
    <property type="entry name" value="HTH_RpiR"/>
</dbReference>
<dbReference type="CDD" id="cd05013">
    <property type="entry name" value="SIS_RpiR"/>
    <property type="match status" value="1"/>
</dbReference>
<dbReference type="InterPro" id="IPR009057">
    <property type="entry name" value="Homeodomain-like_sf"/>
</dbReference>
<dbReference type="InterPro" id="IPR047640">
    <property type="entry name" value="RpiR-like"/>
</dbReference>
<feature type="domain" description="SIS" evidence="6">
    <location>
        <begin position="129"/>
        <end position="267"/>
    </location>
</feature>
<evidence type="ECO:0000256" key="2">
    <source>
        <dbReference type="ARBA" id="ARBA00023125"/>
    </source>
</evidence>
<feature type="domain" description="HTH rpiR-type" evidence="5">
    <location>
        <begin position="8"/>
        <end position="84"/>
    </location>
</feature>
<dbReference type="InterPro" id="IPR035472">
    <property type="entry name" value="RpiR-like_SIS"/>
</dbReference>
<dbReference type="Pfam" id="PF01380">
    <property type="entry name" value="SIS"/>
    <property type="match status" value="1"/>
</dbReference>
<dbReference type="Proteomes" id="UP001596514">
    <property type="component" value="Unassembled WGS sequence"/>
</dbReference>
<dbReference type="RefSeq" id="WP_343978047.1">
    <property type="nucleotide sequence ID" value="NZ_BAAAGK010000161.1"/>
</dbReference>
<feature type="region of interest" description="Disordered" evidence="4">
    <location>
        <begin position="277"/>
        <end position="314"/>
    </location>
</feature>
<dbReference type="Gene3D" id="1.10.10.10">
    <property type="entry name" value="Winged helix-like DNA-binding domain superfamily/Winged helix DNA-binding domain"/>
    <property type="match status" value="1"/>
</dbReference>
<evidence type="ECO:0000256" key="3">
    <source>
        <dbReference type="ARBA" id="ARBA00023163"/>
    </source>
</evidence>
<dbReference type="InterPro" id="IPR036388">
    <property type="entry name" value="WH-like_DNA-bd_sf"/>
</dbReference>
<evidence type="ECO:0000313" key="7">
    <source>
        <dbReference type="EMBL" id="MFC7600912.1"/>
    </source>
</evidence>
<dbReference type="PANTHER" id="PTHR30514:SF18">
    <property type="entry name" value="RPIR-FAMILY TRANSCRIPTIONAL REGULATOR"/>
    <property type="match status" value="1"/>
</dbReference>
<dbReference type="PROSITE" id="PS51464">
    <property type="entry name" value="SIS"/>
    <property type="match status" value="1"/>
</dbReference>
<dbReference type="PROSITE" id="PS51071">
    <property type="entry name" value="HTH_RPIR"/>
    <property type="match status" value="1"/>
</dbReference>
<evidence type="ECO:0000256" key="4">
    <source>
        <dbReference type="SAM" id="MobiDB-lite"/>
    </source>
</evidence>
<evidence type="ECO:0000313" key="8">
    <source>
        <dbReference type="Proteomes" id="UP001596514"/>
    </source>
</evidence>
<comment type="caution">
    <text evidence="7">The sequence shown here is derived from an EMBL/GenBank/DDBJ whole genome shotgun (WGS) entry which is preliminary data.</text>
</comment>
<dbReference type="Gene3D" id="3.40.50.10490">
    <property type="entry name" value="Glucose-6-phosphate isomerase like protein, domain 1"/>
    <property type="match status" value="1"/>
</dbReference>
<evidence type="ECO:0000259" key="5">
    <source>
        <dbReference type="PROSITE" id="PS51071"/>
    </source>
</evidence>
<evidence type="ECO:0000256" key="1">
    <source>
        <dbReference type="ARBA" id="ARBA00023015"/>
    </source>
</evidence>
<dbReference type="InterPro" id="IPR046348">
    <property type="entry name" value="SIS_dom_sf"/>
</dbReference>
<dbReference type="EMBL" id="JBHTEE010000001">
    <property type="protein sequence ID" value="MFC7600912.1"/>
    <property type="molecule type" value="Genomic_DNA"/>
</dbReference>
<dbReference type="SUPFAM" id="SSF53697">
    <property type="entry name" value="SIS domain"/>
    <property type="match status" value="1"/>
</dbReference>
<gene>
    <name evidence="7" type="ORF">ACFQVD_12480</name>
</gene>
<accession>A0ABW2SXZ0</accession>
<keyword evidence="3" id="KW-0804">Transcription</keyword>
<dbReference type="InterPro" id="IPR001347">
    <property type="entry name" value="SIS_dom"/>
</dbReference>
<dbReference type="SUPFAM" id="SSF46689">
    <property type="entry name" value="Homeodomain-like"/>
    <property type="match status" value="1"/>
</dbReference>
<proteinExistence type="predicted"/>
<evidence type="ECO:0000259" key="6">
    <source>
        <dbReference type="PROSITE" id="PS51464"/>
    </source>
</evidence>
<keyword evidence="2" id="KW-0238">DNA-binding</keyword>
<sequence>MLGTPEPRTVAAQLRDVLPKLPRAEQRVARTLLAGYPTAGLEPLATVASQAQTSPATVLRLAYRLGFEGYPELQQALKRETQQRYSSPLAQYGSAEEDTGRVLSRSRRVLLDATAMTFDQLPEGELVKAAELLADPGRRISAAGGRFSTILAQYLIAHLHQLRPNATYIAGSTADHAAHLLDMGRRDVLVLFDYRRYQRETIAFARAAAARNVKIVLLTDPWLSPAATVADVVLPAQVRSPSPFDSLTPAVALLETLVAAVVEQLGEAGRSRVAEYDQMADDVLREDDGPLTPTGPGTGAEPPRGTRAAAEDHS</sequence>
<feature type="compositionally biased region" description="Low complexity" evidence="4">
    <location>
        <begin position="290"/>
        <end position="306"/>
    </location>
</feature>
<protein>
    <submittedName>
        <fullName evidence="7">MurR/RpiR family transcriptional regulator</fullName>
    </submittedName>
</protein>
<organism evidence="7 8">
    <name type="scientific">Streptosporangium amethystogenes subsp. fukuiense</name>
    <dbReference type="NCBI Taxonomy" id="698418"/>
    <lineage>
        <taxon>Bacteria</taxon>
        <taxon>Bacillati</taxon>
        <taxon>Actinomycetota</taxon>
        <taxon>Actinomycetes</taxon>
        <taxon>Streptosporangiales</taxon>
        <taxon>Streptosporangiaceae</taxon>
        <taxon>Streptosporangium</taxon>
    </lineage>
</organism>
<dbReference type="Pfam" id="PF01418">
    <property type="entry name" value="HTH_6"/>
    <property type="match status" value="1"/>
</dbReference>
<name>A0ABW2SXZ0_9ACTN</name>